<dbReference type="eggNOG" id="COG0515">
    <property type="taxonomic scope" value="Bacteria"/>
</dbReference>
<dbReference type="AlphaFoldDB" id="A6G3V3"/>
<dbReference type="Gene3D" id="1.10.510.10">
    <property type="entry name" value="Transferase(Phosphotransferase) domain 1"/>
    <property type="match status" value="1"/>
</dbReference>
<dbReference type="InterPro" id="IPR011009">
    <property type="entry name" value="Kinase-like_dom_sf"/>
</dbReference>
<evidence type="ECO:0000313" key="7">
    <source>
        <dbReference type="EMBL" id="EDM79490.1"/>
    </source>
</evidence>
<dbReference type="SUPFAM" id="SSF56112">
    <property type="entry name" value="Protein kinase-like (PK-like)"/>
    <property type="match status" value="1"/>
</dbReference>
<evidence type="ECO:0000256" key="4">
    <source>
        <dbReference type="ARBA" id="ARBA00022840"/>
    </source>
</evidence>
<evidence type="ECO:0000259" key="6">
    <source>
        <dbReference type="PROSITE" id="PS50011"/>
    </source>
</evidence>
<reference evidence="7 8" key="1">
    <citation type="submission" date="2007-06" db="EMBL/GenBank/DDBJ databases">
        <authorList>
            <person name="Shimkets L."/>
            <person name="Ferriera S."/>
            <person name="Johnson J."/>
            <person name="Kravitz S."/>
            <person name="Beeson K."/>
            <person name="Sutton G."/>
            <person name="Rogers Y.-H."/>
            <person name="Friedman R."/>
            <person name="Frazier M."/>
            <person name="Venter J.C."/>
        </authorList>
    </citation>
    <scope>NUCLEOTIDE SEQUENCE [LARGE SCALE GENOMIC DNA]</scope>
    <source>
        <strain evidence="7 8">SIR-1</strain>
    </source>
</reference>
<keyword evidence="2" id="KW-0547">Nucleotide-binding</keyword>
<comment type="caution">
    <text evidence="7">The sequence shown here is derived from an EMBL/GenBank/DDBJ whole genome shotgun (WGS) entry which is preliminary data.</text>
</comment>
<dbReference type="GO" id="GO:0004674">
    <property type="term" value="F:protein serine/threonine kinase activity"/>
    <property type="evidence" value="ECO:0007669"/>
    <property type="project" value="TreeGrafter"/>
</dbReference>
<organism evidence="7 8">
    <name type="scientific">Plesiocystis pacifica SIR-1</name>
    <dbReference type="NCBI Taxonomy" id="391625"/>
    <lineage>
        <taxon>Bacteria</taxon>
        <taxon>Pseudomonadati</taxon>
        <taxon>Myxococcota</taxon>
        <taxon>Polyangia</taxon>
        <taxon>Nannocystales</taxon>
        <taxon>Nannocystaceae</taxon>
        <taxon>Plesiocystis</taxon>
    </lineage>
</organism>
<name>A6G3V3_9BACT</name>
<dbReference type="InterPro" id="IPR000719">
    <property type="entry name" value="Prot_kinase_dom"/>
</dbReference>
<feature type="region of interest" description="Disordered" evidence="5">
    <location>
        <begin position="223"/>
        <end position="293"/>
    </location>
</feature>
<feature type="region of interest" description="Disordered" evidence="5">
    <location>
        <begin position="358"/>
        <end position="394"/>
    </location>
</feature>
<evidence type="ECO:0000256" key="5">
    <source>
        <dbReference type="SAM" id="MobiDB-lite"/>
    </source>
</evidence>
<dbReference type="RefSeq" id="WP_006971402.1">
    <property type="nucleotide sequence ID" value="NZ_ABCS01000019.1"/>
</dbReference>
<dbReference type="CDD" id="cd14014">
    <property type="entry name" value="STKc_PknB_like"/>
    <property type="match status" value="1"/>
</dbReference>
<dbReference type="GO" id="GO:0005524">
    <property type="term" value="F:ATP binding"/>
    <property type="evidence" value="ECO:0007669"/>
    <property type="project" value="UniProtKB-KW"/>
</dbReference>
<keyword evidence="3 7" id="KW-0418">Kinase</keyword>
<keyword evidence="4" id="KW-0067">ATP-binding</keyword>
<dbReference type="EMBL" id="ABCS01000019">
    <property type="protein sequence ID" value="EDM79490.1"/>
    <property type="molecule type" value="Genomic_DNA"/>
</dbReference>
<dbReference type="Proteomes" id="UP000005801">
    <property type="component" value="Unassembled WGS sequence"/>
</dbReference>
<sequence>MDEFGSTSEVEAHTDVDAGVDASIDAASVVGLDELEAARDEGPSTDRELRRKRLAAMMFGEDTGPSHFGRYLLLEHLGEGGVGTVQLAYDAELDRRVALKLLRAHHNVSEAARLRMRREAQALARLSHPNVVPVYETGEIDGQVYIVMEFVVGQTLRAWARGGEGGQARRSWSEILEVYLQAARGLAAAHATGVVHRDFKPDNAILGEDGRVRVLDFGLARDARSSAEETAPPETGDAEQTGGSLDPDASGRAALGLEEDADEDADEGALEHAVTRPDANPSARSGSQPAGEGWVFERTSTGERPSSFDEDLTATGAVLGTPAYMAPEQYLRAKVGPTADQYSFCAALFEALYDRRPFAGKTLSPPASSAGSRPSTAPPSSSPSSSPRPRRRRA</sequence>
<keyword evidence="1" id="KW-0808">Transferase</keyword>
<evidence type="ECO:0000256" key="3">
    <source>
        <dbReference type="ARBA" id="ARBA00022777"/>
    </source>
</evidence>
<dbReference type="Pfam" id="PF00069">
    <property type="entry name" value="Pkinase"/>
    <property type="match status" value="1"/>
</dbReference>
<evidence type="ECO:0000313" key="8">
    <source>
        <dbReference type="Proteomes" id="UP000005801"/>
    </source>
</evidence>
<feature type="domain" description="Protein kinase" evidence="6">
    <location>
        <begin position="71"/>
        <end position="394"/>
    </location>
</feature>
<gene>
    <name evidence="7" type="ORF">PPSIR1_35227</name>
</gene>
<feature type="compositionally biased region" description="Low complexity" evidence="5">
    <location>
        <begin position="364"/>
        <end position="375"/>
    </location>
</feature>
<keyword evidence="8" id="KW-1185">Reference proteome</keyword>
<accession>A6G3V3</accession>
<dbReference type="PANTHER" id="PTHR43289">
    <property type="entry name" value="MITOGEN-ACTIVATED PROTEIN KINASE KINASE KINASE 20-RELATED"/>
    <property type="match status" value="1"/>
</dbReference>
<dbReference type="PANTHER" id="PTHR43289:SF6">
    <property type="entry name" value="SERINE_THREONINE-PROTEIN KINASE NEKL-3"/>
    <property type="match status" value="1"/>
</dbReference>
<evidence type="ECO:0000256" key="2">
    <source>
        <dbReference type="ARBA" id="ARBA00022741"/>
    </source>
</evidence>
<dbReference type="Gene3D" id="3.30.200.20">
    <property type="entry name" value="Phosphorylase Kinase, domain 1"/>
    <property type="match status" value="1"/>
</dbReference>
<proteinExistence type="predicted"/>
<feature type="compositionally biased region" description="Acidic residues" evidence="5">
    <location>
        <begin position="257"/>
        <end position="268"/>
    </location>
</feature>
<dbReference type="STRING" id="391625.PPSIR1_35227"/>
<evidence type="ECO:0000256" key="1">
    <source>
        <dbReference type="ARBA" id="ARBA00022679"/>
    </source>
</evidence>
<protein>
    <submittedName>
        <fullName evidence="7">Serine/threonine kinase family protein</fullName>
    </submittedName>
</protein>
<dbReference type="PROSITE" id="PS50011">
    <property type="entry name" value="PROTEIN_KINASE_DOM"/>
    <property type="match status" value="1"/>
</dbReference>